<dbReference type="GO" id="GO:0008869">
    <property type="term" value="F:galactonate dehydratase activity"/>
    <property type="evidence" value="ECO:0007669"/>
    <property type="project" value="InterPro"/>
</dbReference>
<dbReference type="InterPro" id="IPR029017">
    <property type="entry name" value="Enolase-like_N"/>
</dbReference>
<proteinExistence type="predicted"/>
<dbReference type="EMBL" id="FQUS01000001">
    <property type="protein sequence ID" value="SHE47615.1"/>
    <property type="molecule type" value="Genomic_DNA"/>
</dbReference>
<reference evidence="5 6" key="1">
    <citation type="submission" date="2016-11" db="EMBL/GenBank/DDBJ databases">
        <authorList>
            <person name="Jaros S."/>
            <person name="Januszkiewicz K."/>
            <person name="Wedrychowicz H."/>
        </authorList>
    </citation>
    <scope>NUCLEOTIDE SEQUENCE [LARGE SCALE GENOMIC DNA]</scope>
    <source>
        <strain evidence="5 6">DSM 21986</strain>
    </source>
</reference>
<dbReference type="GO" id="GO:0046872">
    <property type="term" value="F:metal ion binding"/>
    <property type="evidence" value="ECO:0007669"/>
    <property type="project" value="UniProtKB-KW"/>
</dbReference>
<dbReference type="SFLD" id="SFLDS00001">
    <property type="entry name" value="Enolase"/>
    <property type="match status" value="1"/>
</dbReference>
<dbReference type="InterPro" id="IPR029065">
    <property type="entry name" value="Enolase_C-like"/>
</dbReference>
<evidence type="ECO:0000256" key="2">
    <source>
        <dbReference type="ARBA" id="ARBA00022842"/>
    </source>
</evidence>
<keyword evidence="3" id="KW-0456">Lyase</keyword>
<dbReference type="SFLD" id="SFLDF00003">
    <property type="entry name" value="D-galactonate_dehydratase"/>
    <property type="match status" value="1"/>
</dbReference>
<organism evidence="5 6">
    <name type="scientific">Fodinibius roseus</name>
    <dbReference type="NCBI Taxonomy" id="1194090"/>
    <lineage>
        <taxon>Bacteria</taxon>
        <taxon>Pseudomonadati</taxon>
        <taxon>Balneolota</taxon>
        <taxon>Balneolia</taxon>
        <taxon>Balneolales</taxon>
        <taxon>Balneolaceae</taxon>
        <taxon>Fodinibius</taxon>
    </lineage>
</organism>
<dbReference type="GO" id="GO:0009063">
    <property type="term" value="P:amino acid catabolic process"/>
    <property type="evidence" value="ECO:0007669"/>
    <property type="project" value="InterPro"/>
</dbReference>
<dbReference type="Gene3D" id="3.30.390.10">
    <property type="entry name" value="Enolase-like, N-terminal domain"/>
    <property type="match status" value="1"/>
</dbReference>
<dbReference type="SFLD" id="SFLDG00179">
    <property type="entry name" value="mandelate_racemase"/>
    <property type="match status" value="1"/>
</dbReference>
<evidence type="ECO:0000256" key="3">
    <source>
        <dbReference type="ARBA" id="ARBA00023239"/>
    </source>
</evidence>
<dbReference type="InterPro" id="IPR018110">
    <property type="entry name" value="Mandel_Rmase/mucon_lact_enz_CS"/>
</dbReference>
<evidence type="ECO:0000313" key="6">
    <source>
        <dbReference type="Proteomes" id="UP000184041"/>
    </source>
</evidence>
<dbReference type="AlphaFoldDB" id="A0A1M4TTA0"/>
<feature type="domain" description="Mandelate racemase/muconate lactonizing enzyme C-terminal" evidence="4">
    <location>
        <begin position="126"/>
        <end position="231"/>
    </location>
</feature>
<keyword evidence="6" id="KW-1185">Reference proteome</keyword>
<dbReference type="Proteomes" id="UP000184041">
    <property type="component" value="Unassembled WGS sequence"/>
</dbReference>
<protein>
    <submittedName>
        <fullName evidence="5">Galactonate dehydratase</fullName>
    </submittedName>
</protein>
<dbReference type="InterPro" id="IPR036849">
    <property type="entry name" value="Enolase-like_C_sf"/>
</dbReference>
<keyword evidence="2" id="KW-0460">Magnesium</keyword>
<evidence type="ECO:0000313" key="5">
    <source>
        <dbReference type="EMBL" id="SHE47615.1"/>
    </source>
</evidence>
<dbReference type="PROSITE" id="PS00908">
    <property type="entry name" value="MR_MLE_1"/>
    <property type="match status" value="1"/>
</dbReference>
<evidence type="ECO:0000259" key="4">
    <source>
        <dbReference type="SMART" id="SM00922"/>
    </source>
</evidence>
<gene>
    <name evidence="5" type="ORF">SAMN05443144_101378</name>
</gene>
<dbReference type="InterPro" id="IPR034593">
    <property type="entry name" value="DgoD-like"/>
</dbReference>
<dbReference type="CDD" id="cd03325">
    <property type="entry name" value="D-galactonate_dehydratase"/>
    <property type="match status" value="1"/>
</dbReference>
<dbReference type="SUPFAM" id="SSF54826">
    <property type="entry name" value="Enolase N-terminal domain-like"/>
    <property type="match status" value="1"/>
</dbReference>
<dbReference type="InterPro" id="IPR013342">
    <property type="entry name" value="Mandelate_racemase_C"/>
</dbReference>
<dbReference type="InterPro" id="IPR023592">
    <property type="entry name" value="Galactonate_deHydtase"/>
</dbReference>
<dbReference type="NCBIfam" id="NF010624">
    <property type="entry name" value="PRK14017.1"/>
    <property type="match status" value="1"/>
</dbReference>
<dbReference type="Pfam" id="PF13378">
    <property type="entry name" value="MR_MLE_C"/>
    <property type="match status" value="1"/>
</dbReference>
<dbReference type="PANTHER" id="PTHR48080">
    <property type="entry name" value="D-GALACTONATE DEHYDRATASE-RELATED"/>
    <property type="match status" value="1"/>
</dbReference>
<dbReference type="STRING" id="1194090.SAMN05443144_101378"/>
<keyword evidence="1" id="KW-0479">Metal-binding</keyword>
<accession>A0A1M4TTA0</accession>
<dbReference type="InterPro" id="IPR013341">
    <property type="entry name" value="Mandelate_racemase_N_dom"/>
</dbReference>
<evidence type="ECO:0000256" key="1">
    <source>
        <dbReference type="ARBA" id="ARBA00022723"/>
    </source>
</evidence>
<sequence length="384" mass="42981">MSRIEKIDLYKVPPRWLFLKLTTSNGIEGWGEPIVEGKADTVMAAVQEFSSDLIGKRAGNIEDIFQTLYRGSFYRGGPILMSAISGIEQALWDIKGKALGVPVYELLGGPVRDKMKVYSWVGGDEPSELIEAIQQRRQTGFRHVKMNAVGKVAWLETPGQIDAVVGQLSEVRDHLGWDIDIGLDFHGRVRKAMSKRLVRALDPLKPMFIEEPVLSEHLDALKVISRYTSAPIAMGERLYGRSGFRPMLEHGYTDIIQPDLSHAGGIWETRKIAAMAETYDVAVAPHCPLGPISFASALQLDFSTPNALIQETSLGIHYHDDSMDLLDYMANPEIFAVENGYIKRNDRPGLGVEIDEDKVKESAREGHDWHNPIWRNEDGSITEW</sequence>
<dbReference type="RefSeq" id="WP_073059100.1">
    <property type="nucleotide sequence ID" value="NZ_FQUS01000001.1"/>
</dbReference>
<dbReference type="Pfam" id="PF02746">
    <property type="entry name" value="MR_MLE_N"/>
    <property type="match status" value="1"/>
</dbReference>
<name>A0A1M4TTA0_9BACT</name>
<dbReference type="SUPFAM" id="SSF51604">
    <property type="entry name" value="Enolase C-terminal domain-like"/>
    <property type="match status" value="1"/>
</dbReference>
<dbReference type="GO" id="GO:0034194">
    <property type="term" value="P:D-galactonate catabolic process"/>
    <property type="evidence" value="ECO:0007669"/>
    <property type="project" value="InterPro"/>
</dbReference>
<dbReference type="SMART" id="SM00922">
    <property type="entry name" value="MR_MLE"/>
    <property type="match status" value="1"/>
</dbReference>
<dbReference type="OrthoDB" id="9769182at2"/>
<dbReference type="Gene3D" id="3.20.20.120">
    <property type="entry name" value="Enolase-like C-terminal domain"/>
    <property type="match status" value="1"/>
</dbReference>
<dbReference type="PANTHER" id="PTHR48080:SF2">
    <property type="entry name" value="D-GALACTONATE DEHYDRATASE"/>
    <property type="match status" value="1"/>
</dbReference>